<feature type="compositionally biased region" description="Gly residues" evidence="14">
    <location>
        <begin position="336"/>
        <end position="347"/>
    </location>
</feature>
<dbReference type="EC" id="2.7.1.130" evidence="3 13"/>
<evidence type="ECO:0000256" key="8">
    <source>
        <dbReference type="ARBA" id="ARBA00022741"/>
    </source>
</evidence>
<evidence type="ECO:0000256" key="9">
    <source>
        <dbReference type="ARBA" id="ARBA00022777"/>
    </source>
</evidence>
<keyword evidence="10 13" id="KW-0067">ATP-binding</keyword>
<keyword evidence="11 13" id="KW-0443">Lipid metabolism</keyword>
<keyword evidence="8 13" id="KW-0547">Nucleotide-binding</keyword>
<dbReference type="InterPro" id="IPR027417">
    <property type="entry name" value="P-loop_NTPase"/>
</dbReference>
<dbReference type="SUPFAM" id="SSF52540">
    <property type="entry name" value="P-loop containing nucleoside triphosphate hydrolases"/>
    <property type="match status" value="1"/>
</dbReference>
<name>A0ABP3S769_9CAUL</name>
<feature type="region of interest" description="Disordered" evidence="14">
    <location>
        <begin position="331"/>
        <end position="353"/>
    </location>
</feature>
<organism evidence="15 16">
    <name type="scientific">Brevundimonas kwangchunensis</name>
    <dbReference type="NCBI Taxonomy" id="322163"/>
    <lineage>
        <taxon>Bacteria</taxon>
        <taxon>Pseudomonadati</taxon>
        <taxon>Pseudomonadota</taxon>
        <taxon>Alphaproteobacteria</taxon>
        <taxon>Caulobacterales</taxon>
        <taxon>Caulobacteraceae</taxon>
        <taxon>Brevundimonas</taxon>
    </lineage>
</organism>
<comment type="similarity">
    <text evidence="13">Belongs to the LpxK family.</text>
</comment>
<gene>
    <name evidence="13 15" type="primary">lpxK</name>
    <name evidence="15" type="ORF">GCM10009422_26340</name>
</gene>
<keyword evidence="7 13" id="KW-0808">Transferase</keyword>
<evidence type="ECO:0000256" key="4">
    <source>
        <dbReference type="ARBA" id="ARBA00016436"/>
    </source>
</evidence>
<evidence type="ECO:0000256" key="7">
    <source>
        <dbReference type="ARBA" id="ARBA00022679"/>
    </source>
</evidence>
<evidence type="ECO:0000256" key="5">
    <source>
        <dbReference type="ARBA" id="ARBA00022516"/>
    </source>
</evidence>
<keyword evidence="9 13" id="KW-0418">Kinase</keyword>
<dbReference type="PANTHER" id="PTHR42724">
    <property type="entry name" value="TETRAACYLDISACCHARIDE 4'-KINASE"/>
    <property type="match status" value="1"/>
</dbReference>
<comment type="caution">
    <text evidence="15">The sequence shown here is derived from an EMBL/GenBank/DDBJ whole genome shotgun (WGS) entry which is preliminary data.</text>
</comment>
<evidence type="ECO:0000256" key="6">
    <source>
        <dbReference type="ARBA" id="ARBA00022556"/>
    </source>
</evidence>
<accession>A0ABP3S769</accession>
<evidence type="ECO:0000256" key="1">
    <source>
        <dbReference type="ARBA" id="ARBA00002274"/>
    </source>
</evidence>
<evidence type="ECO:0000256" key="2">
    <source>
        <dbReference type="ARBA" id="ARBA00004870"/>
    </source>
</evidence>
<reference evidence="16" key="1">
    <citation type="journal article" date="2019" name="Int. J. Syst. Evol. Microbiol.">
        <title>The Global Catalogue of Microorganisms (GCM) 10K type strain sequencing project: providing services to taxonomists for standard genome sequencing and annotation.</title>
        <authorList>
            <consortium name="The Broad Institute Genomics Platform"/>
            <consortium name="The Broad Institute Genome Sequencing Center for Infectious Disease"/>
            <person name="Wu L."/>
            <person name="Ma J."/>
        </authorList>
    </citation>
    <scope>NUCLEOTIDE SEQUENCE [LARGE SCALE GENOMIC DNA]</scope>
    <source>
        <strain evidence="16">JCM 12928</strain>
    </source>
</reference>
<dbReference type="HAMAP" id="MF_00409">
    <property type="entry name" value="LpxK"/>
    <property type="match status" value="1"/>
</dbReference>
<dbReference type="Proteomes" id="UP001501352">
    <property type="component" value="Unassembled WGS sequence"/>
</dbReference>
<evidence type="ECO:0000313" key="16">
    <source>
        <dbReference type="Proteomes" id="UP001501352"/>
    </source>
</evidence>
<protein>
    <recommendedName>
        <fullName evidence="4 13">Tetraacyldisaccharide 4'-kinase</fullName>
        <ecNumber evidence="3 13">2.7.1.130</ecNumber>
    </recommendedName>
    <alternativeName>
        <fullName evidence="12 13">Lipid A 4'-kinase</fullName>
    </alternativeName>
</protein>
<evidence type="ECO:0000256" key="11">
    <source>
        <dbReference type="ARBA" id="ARBA00023098"/>
    </source>
</evidence>
<keyword evidence="6 13" id="KW-0441">Lipid A biosynthesis</keyword>
<evidence type="ECO:0000256" key="3">
    <source>
        <dbReference type="ARBA" id="ARBA00012071"/>
    </source>
</evidence>
<evidence type="ECO:0000256" key="13">
    <source>
        <dbReference type="HAMAP-Rule" id="MF_00409"/>
    </source>
</evidence>
<keyword evidence="5 13" id="KW-0444">Lipid biosynthesis</keyword>
<comment type="catalytic activity">
    <reaction evidence="13">
        <text>a lipid A disaccharide + ATP = a lipid IVA + ADP + H(+)</text>
        <dbReference type="Rhea" id="RHEA:67840"/>
        <dbReference type="ChEBI" id="CHEBI:15378"/>
        <dbReference type="ChEBI" id="CHEBI:30616"/>
        <dbReference type="ChEBI" id="CHEBI:176343"/>
        <dbReference type="ChEBI" id="CHEBI:176425"/>
        <dbReference type="ChEBI" id="CHEBI:456216"/>
        <dbReference type="EC" id="2.7.1.130"/>
    </reaction>
</comment>
<dbReference type="NCBIfam" id="TIGR00682">
    <property type="entry name" value="lpxK"/>
    <property type="match status" value="1"/>
</dbReference>
<dbReference type="InterPro" id="IPR003758">
    <property type="entry name" value="LpxK"/>
</dbReference>
<keyword evidence="16" id="KW-1185">Reference proteome</keyword>
<evidence type="ECO:0000256" key="10">
    <source>
        <dbReference type="ARBA" id="ARBA00022840"/>
    </source>
</evidence>
<comment type="pathway">
    <text evidence="2 13">Glycolipid biosynthesis; lipid IV(A) biosynthesis; lipid IV(A) from (3R)-3-hydroxytetradecanoyl-[acyl-carrier-protein] and UDP-N-acetyl-alpha-D-glucosamine: step 6/6.</text>
</comment>
<proteinExistence type="inferred from homology"/>
<dbReference type="PANTHER" id="PTHR42724:SF1">
    <property type="entry name" value="TETRAACYLDISACCHARIDE 4'-KINASE, MITOCHONDRIAL-RELATED"/>
    <property type="match status" value="1"/>
</dbReference>
<evidence type="ECO:0000256" key="12">
    <source>
        <dbReference type="ARBA" id="ARBA00029757"/>
    </source>
</evidence>
<sequence length="353" mass="37262">MSLTTPQWWYQRDRKSAAMARMLLKPASWIWAGVTANRIARAVPVDPGVSVVSIGNLTVGGSGKTPIAREVLRLLRASGVDAHALSRGYGGSLQGPVRVDLNTHTAAEVGDEPLMLALDSPAWIARDRVAGARAAAADGAQALVLDDGHQNPALKKTLGLIVVDGETRDGEWPFGDGSVFPSGPMREPLKSGLARADAVVILMPSDLAAPDPELVETFGALPVFIARLEPAGPPPAGPIVGFAGIAKPWKVERSLKAAGAELADFAPFPDHAPYREADLRFLADRAELFGAKLVTTEKDWSRLPPEWRAKVVSWPVKATFEDEAGFAEMLARPSPLGGGEPRSGGGAAATRSL</sequence>
<evidence type="ECO:0000313" key="15">
    <source>
        <dbReference type="EMBL" id="GAA0627974.1"/>
    </source>
</evidence>
<comment type="function">
    <text evidence="1 13">Transfers the gamma-phosphate of ATP to the 4'-position of a tetraacyldisaccharide 1-phosphate intermediate (termed DS-1-P) to form tetraacyldisaccharide 1,4'-bis-phosphate (lipid IVA).</text>
</comment>
<dbReference type="EMBL" id="BAAAGA010000006">
    <property type="protein sequence ID" value="GAA0627974.1"/>
    <property type="molecule type" value="Genomic_DNA"/>
</dbReference>
<feature type="binding site" evidence="13">
    <location>
        <begin position="58"/>
        <end position="65"/>
    </location>
    <ligand>
        <name>ATP</name>
        <dbReference type="ChEBI" id="CHEBI:30616"/>
    </ligand>
</feature>
<dbReference type="Pfam" id="PF02606">
    <property type="entry name" value="LpxK"/>
    <property type="match status" value="1"/>
</dbReference>
<evidence type="ECO:0000256" key="14">
    <source>
        <dbReference type="SAM" id="MobiDB-lite"/>
    </source>
</evidence>
<dbReference type="RefSeq" id="WP_343794445.1">
    <property type="nucleotide sequence ID" value="NZ_BAAAGA010000006.1"/>
</dbReference>